<evidence type="ECO:0000313" key="2">
    <source>
        <dbReference type="EMBL" id="AEO58757.1"/>
    </source>
</evidence>
<name>G2QH97_THET4</name>
<dbReference type="GeneID" id="11513477"/>
<organism evidence="2 3">
    <name type="scientific">Thermothelomyces thermophilus (strain ATCC 42464 / BCRC 31852 / DSM 1799)</name>
    <name type="common">Sporotrichum thermophile</name>
    <dbReference type="NCBI Taxonomy" id="573729"/>
    <lineage>
        <taxon>Eukaryota</taxon>
        <taxon>Fungi</taxon>
        <taxon>Dikarya</taxon>
        <taxon>Ascomycota</taxon>
        <taxon>Pezizomycotina</taxon>
        <taxon>Sordariomycetes</taxon>
        <taxon>Sordariomycetidae</taxon>
        <taxon>Sordariales</taxon>
        <taxon>Chaetomiaceae</taxon>
        <taxon>Thermothelomyces</taxon>
    </lineage>
</organism>
<sequence>MVTLGSFCRRPLDRVRSNAPDNGSTLEGHGASDLDGTITAHDPSDLTHHAGPVGQQAESLPDETASWPRSRPDATDLHLTFESNTRHEGDLAASGIAALESPRAGDHSEAGYRCPSKCACTEFYYDADDERDEEDEDGDDDEDEVYDQPAVVIIHQGASGAIPLSSRPALLHNPNNALIFASFASRHDSPASSTLRAWFDLPSPGASACATPSVVAASRDEEVRIGIDDDDASASSTADDRSALTYYTDTAYGDYDDNDNDDDEEHVFRWRGDLVTAAELADAAAVVELELEMGLLADGLARRLLQGSSSGGGDSSWSLSSWSLSGGFDESQSGGSGSSDADSVWDADG</sequence>
<dbReference type="VEuPathDB" id="FungiDB:MYCTH_2111026"/>
<reference evidence="2 3" key="1">
    <citation type="journal article" date="2011" name="Nat. Biotechnol.">
        <title>Comparative genomic analysis of the thermophilic biomass-degrading fungi Myceliophthora thermophila and Thielavia terrestris.</title>
        <authorList>
            <person name="Berka R.M."/>
            <person name="Grigoriev I.V."/>
            <person name="Otillar R."/>
            <person name="Salamov A."/>
            <person name="Grimwood J."/>
            <person name="Reid I."/>
            <person name="Ishmael N."/>
            <person name="John T."/>
            <person name="Darmond C."/>
            <person name="Moisan M.-C."/>
            <person name="Henrissat B."/>
            <person name="Coutinho P.M."/>
            <person name="Lombard V."/>
            <person name="Natvig D.O."/>
            <person name="Lindquist E."/>
            <person name="Schmutz J."/>
            <person name="Lucas S."/>
            <person name="Harris P."/>
            <person name="Powlowski J."/>
            <person name="Bellemare A."/>
            <person name="Taylor D."/>
            <person name="Butler G."/>
            <person name="de Vries R.P."/>
            <person name="Allijn I.E."/>
            <person name="van den Brink J."/>
            <person name="Ushinsky S."/>
            <person name="Storms R."/>
            <person name="Powell A.J."/>
            <person name="Paulsen I.T."/>
            <person name="Elbourne L.D.H."/>
            <person name="Baker S.E."/>
            <person name="Magnuson J."/>
            <person name="LaBoissiere S."/>
            <person name="Clutterbuck A.J."/>
            <person name="Martinez D."/>
            <person name="Wogulis M."/>
            <person name="de Leon A.L."/>
            <person name="Rey M.W."/>
            <person name="Tsang A."/>
        </authorList>
    </citation>
    <scope>NUCLEOTIDE SEQUENCE [LARGE SCALE GENOMIC DNA]</scope>
    <source>
        <strain evidence="3">ATCC 42464 / BCRC 31852 / DSM 1799</strain>
    </source>
</reference>
<feature type="region of interest" description="Disordered" evidence="1">
    <location>
        <begin position="326"/>
        <end position="349"/>
    </location>
</feature>
<keyword evidence="3" id="KW-1185">Reference proteome</keyword>
<proteinExistence type="predicted"/>
<evidence type="ECO:0000313" key="3">
    <source>
        <dbReference type="Proteomes" id="UP000007322"/>
    </source>
</evidence>
<dbReference type="RefSeq" id="XP_003664002.1">
    <property type="nucleotide sequence ID" value="XM_003663954.1"/>
</dbReference>
<protein>
    <submittedName>
        <fullName evidence="2">Uncharacterized protein</fullName>
    </submittedName>
</protein>
<dbReference type="KEGG" id="mtm:MYCTH_2111026"/>
<feature type="compositionally biased region" description="Low complexity" evidence="1">
    <location>
        <begin position="326"/>
        <end position="342"/>
    </location>
</feature>
<dbReference type="HOGENOM" id="CLU_794966_0_0_1"/>
<dbReference type="EMBL" id="CP003005">
    <property type="protein sequence ID" value="AEO58757.1"/>
    <property type="molecule type" value="Genomic_DNA"/>
</dbReference>
<dbReference type="Proteomes" id="UP000007322">
    <property type="component" value="Chromosome 4"/>
</dbReference>
<dbReference type="InParanoid" id="G2QH97"/>
<dbReference type="AlphaFoldDB" id="G2QH97"/>
<gene>
    <name evidence="2" type="ORF">MYCTH_2111026</name>
</gene>
<feature type="region of interest" description="Disordered" evidence="1">
    <location>
        <begin position="13"/>
        <end position="70"/>
    </location>
</feature>
<evidence type="ECO:0000256" key="1">
    <source>
        <dbReference type="SAM" id="MobiDB-lite"/>
    </source>
</evidence>
<accession>G2QH97</accession>